<dbReference type="Gene3D" id="3.30.420.10">
    <property type="entry name" value="Ribonuclease H-like superfamily/Ribonuclease H"/>
    <property type="match status" value="1"/>
</dbReference>
<dbReference type="InterPro" id="IPR036397">
    <property type="entry name" value="RNaseH_sf"/>
</dbReference>
<evidence type="ECO:0000313" key="1">
    <source>
        <dbReference type="Ensembl" id="ENSELUP00000098010.1"/>
    </source>
</evidence>
<reference evidence="1 2" key="1">
    <citation type="submission" date="2020-02" db="EMBL/GenBank/DDBJ databases">
        <title>Esox lucius (northern pike) genome, fEsoLuc1, primary haplotype.</title>
        <authorList>
            <person name="Myers G."/>
            <person name="Karagic N."/>
            <person name="Meyer A."/>
            <person name="Pippel M."/>
            <person name="Reichard M."/>
            <person name="Winkler S."/>
            <person name="Tracey A."/>
            <person name="Sims Y."/>
            <person name="Howe K."/>
            <person name="Rhie A."/>
            <person name="Formenti G."/>
            <person name="Durbin R."/>
            <person name="Fedrigo O."/>
            <person name="Jarvis E.D."/>
        </authorList>
    </citation>
    <scope>NUCLEOTIDE SEQUENCE [LARGE SCALE GENOMIC DNA]</scope>
</reference>
<evidence type="ECO:0008006" key="3">
    <source>
        <dbReference type="Google" id="ProtNLM"/>
    </source>
</evidence>
<dbReference type="AlphaFoldDB" id="A0AAY5LBA6"/>
<sequence length="87" mass="9805">MPCYIGQKQGSTHHLSKTIPAVKHGGRSSMLWGCFSAPETGRLFKMEARMNGAKYREVLELNLIQSAHDLKLEQVCIFQHNNPKHTA</sequence>
<dbReference type="GO" id="GO:0003676">
    <property type="term" value="F:nucleic acid binding"/>
    <property type="evidence" value="ECO:0007669"/>
    <property type="project" value="InterPro"/>
</dbReference>
<dbReference type="GeneTree" id="ENSGT01140000286390"/>
<reference evidence="1" key="2">
    <citation type="submission" date="2025-05" db="UniProtKB">
        <authorList>
            <consortium name="Ensembl"/>
        </authorList>
    </citation>
    <scope>IDENTIFICATION</scope>
</reference>
<dbReference type="Proteomes" id="UP000265140">
    <property type="component" value="Chromosome 17"/>
</dbReference>
<proteinExistence type="predicted"/>
<evidence type="ECO:0000313" key="2">
    <source>
        <dbReference type="Proteomes" id="UP000265140"/>
    </source>
</evidence>
<protein>
    <recommendedName>
        <fullName evidence="3">Tc1-like transposase DDE domain-containing protein</fullName>
    </recommendedName>
</protein>
<dbReference type="Ensembl" id="ENSELUT00000110641.1">
    <property type="protein sequence ID" value="ENSELUP00000085133.1"/>
    <property type="gene ID" value="ENSELUG00000044087.1"/>
</dbReference>
<accession>A0AAY5LBA6</accession>
<name>A0AAY5LBA6_ESOLU</name>
<organism evidence="1 2">
    <name type="scientific">Esox lucius</name>
    <name type="common">Northern pike</name>
    <dbReference type="NCBI Taxonomy" id="8010"/>
    <lineage>
        <taxon>Eukaryota</taxon>
        <taxon>Metazoa</taxon>
        <taxon>Chordata</taxon>
        <taxon>Craniata</taxon>
        <taxon>Vertebrata</taxon>
        <taxon>Euteleostomi</taxon>
        <taxon>Actinopterygii</taxon>
        <taxon>Neopterygii</taxon>
        <taxon>Teleostei</taxon>
        <taxon>Protacanthopterygii</taxon>
        <taxon>Esociformes</taxon>
        <taxon>Esocidae</taxon>
        <taxon>Esox</taxon>
    </lineage>
</organism>
<dbReference type="Ensembl" id="ENSELUT00000093133.1">
    <property type="protein sequence ID" value="ENSELUP00000098010.1"/>
    <property type="gene ID" value="ENSELUG00000044087.1"/>
</dbReference>
<keyword evidence="2" id="KW-1185">Reference proteome</keyword>